<dbReference type="OrthoDB" id="162914at2"/>
<dbReference type="GO" id="GO:0016627">
    <property type="term" value="F:oxidoreductase activity, acting on the CH-CH group of donors"/>
    <property type="evidence" value="ECO:0007669"/>
    <property type="project" value="TreeGrafter"/>
</dbReference>
<organism evidence="3 4">
    <name type="scientific">Dietzia timorensis</name>
    <dbReference type="NCBI Taxonomy" id="499555"/>
    <lineage>
        <taxon>Bacteria</taxon>
        <taxon>Bacillati</taxon>
        <taxon>Actinomycetota</taxon>
        <taxon>Actinomycetes</taxon>
        <taxon>Mycobacteriales</taxon>
        <taxon>Dietziaceae</taxon>
        <taxon>Dietzia</taxon>
    </lineage>
</organism>
<dbReference type="InterPro" id="IPR012349">
    <property type="entry name" value="Split_barrel_FMN-bd"/>
</dbReference>
<dbReference type="STRING" id="499555.BJL86_2977"/>
<proteinExistence type="predicted"/>
<dbReference type="Gene3D" id="2.30.110.10">
    <property type="entry name" value="Electron Transport, Fmn-binding Protein, Chain A"/>
    <property type="match status" value="1"/>
</dbReference>
<dbReference type="PANTHER" id="PTHR35176:SF6">
    <property type="entry name" value="HEME OXYGENASE HI_0854-RELATED"/>
    <property type="match status" value="1"/>
</dbReference>
<gene>
    <name evidence="3" type="ORF">BJL86_2977</name>
</gene>
<dbReference type="GO" id="GO:0005829">
    <property type="term" value="C:cytosol"/>
    <property type="evidence" value="ECO:0007669"/>
    <property type="project" value="TreeGrafter"/>
</dbReference>
<dbReference type="NCBIfam" id="TIGR03618">
    <property type="entry name" value="Rv1155_F420"/>
    <property type="match status" value="1"/>
</dbReference>
<dbReference type="Pfam" id="PF01243">
    <property type="entry name" value="PNPOx_N"/>
    <property type="match status" value="1"/>
</dbReference>
<dbReference type="EMBL" id="CP015961">
    <property type="protein sequence ID" value="ANI93736.1"/>
    <property type="molecule type" value="Genomic_DNA"/>
</dbReference>
<dbReference type="InterPro" id="IPR052019">
    <property type="entry name" value="F420H2_bilvrd_red/Heme_oxyg"/>
</dbReference>
<accession>A0A173LN89</accession>
<dbReference type="InterPro" id="IPR019920">
    <property type="entry name" value="F420-binding_dom_put"/>
</dbReference>
<keyword evidence="1" id="KW-0560">Oxidoreductase</keyword>
<dbReference type="Proteomes" id="UP000186104">
    <property type="component" value="Chromosome"/>
</dbReference>
<evidence type="ECO:0000256" key="1">
    <source>
        <dbReference type="ARBA" id="ARBA00023002"/>
    </source>
</evidence>
<evidence type="ECO:0000259" key="2">
    <source>
        <dbReference type="Pfam" id="PF01243"/>
    </source>
</evidence>
<reference evidence="3 4" key="1">
    <citation type="submission" date="2016-06" db="EMBL/GenBank/DDBJ databases">
        <title>Complete genome sequence of a saline-alkali tolerant type strain Dietzia timorensis ID05-A0528T.</title>
        <authorList>
            <person name="Wu X."/>
        </authorList>
    </citation>
    <scope>NUCLEOTIDE SEQUENCE [LARGE SCALE GENOMIC DNA]</scope>
    <source>
        <strain evidence="3 4">ID05-A0528</strain>
    </source>
</reference>
<name>A0A173LN89_9ACTN</name>
<sequence>MAETPSTQQFEFLAKPNPSVMATLRKDGTPVTVATWYLLEGDRIRFNLDASRVRLQHLKRDPRVSLTVLADGDWYSHVSIQGRVVEIADDPELEGIDKISRHYTGNPYPVRDQPRVDVWISIDKVHGWGATAK</sequence>
<dbReference type="PANTHER" id="PTHR35176">
    <property type="entry name" value="HEME OXYGENASE HI_0854-RELATED"/>
    <property type="match status" value="1"/>
</dbReference>
<evidence type="ECO:0000313" key="3">
    <source>
        <dbReference type="EMBL" id="ANI93736.1"/>
    </source>
</evidence>
<dbReference type="AlphaFoldDB" id="A0A173LN89"/>
<dbReference type="KEGG" id="dtm:BJL86_2977"/>
<evidence type="ECO:0000313" key="4">
    <source>
        <dbReference type="Proteomes" id="UP000186104"/>
    </source>
</evidence>
<dbReference type="RefSeq" id="WP_067477337.1">
    <property type="nucleotide sequence ID" value="NZ_CP015961.1"/>
</dbReference>
<dbReference type="GO" id="GO:0070967">
    <property type="term" value="F:coenzyme F420 binding"/>
    <property type="evidence" value="ECO:0007669"/>
    <property type="project" value="TreeGrafter"/>
</dbReference>
<keyword evidence="4" id="KW-1185">Reference proteome</keyword>
<protein>
    <recommendedName>
        <fullName evidence="2">Pyridoxamine 5'-phosphate oxidase N-terminal domain-containing protein</fullName>
    </recommendedName>
</protein>
<dbReference type="SUPFAM" id="SSF50475">
    <property type="entry name" value="FMN-binding split barrel"/>
    <property type="match status" value="1"/>
</dbReference>
<dbReference type="InterPro" id="IPR011576">
    <property type="entry name" value="Pyridox_Oxase_N"/>
</dbReference>
<feature type="domain" description="Pyridoxamine 5'-phosphate oxidase N-terminal" evidence="2">
    <location>
        <begin position="10"/>
        <end position="128"/>
    </location>
</feature>